<dbReference type="InterPro" id="IPR050833">
    <property type="entry name" value="Poly_Biosynth_Transport"/>
</dbReference>
<feature type="transmembrane region" description="Helical" evidence="7">
    <location>
        <begin position="145"/>
        <end position="165"/>
    </location>
</feature>
<dbReference type="GO" id="GO:0005886">
    <property type="term" value="C:plasma membrane"/>
    <property type="evidence" value="ECO:0007669"/>
    <property type="project" value="UniProtKB-SubCell"/>
</dbReference>
<evidence type="ECO:0008006" key="10">
    <source>
        <dbReference type="Google" id="ProtNLM"/>
    </source>
</evidence>
<feature type="transmembrane region" description="Helical" evidence="7">
    <location>
        <begin position="318"/>
        <end position="341"/>
    </location>
</feature>
<dbReference type="PANTHER" id="PTHR30250:SF10">
    <property type="entry name" value="LIPOPOLYSACCHARIDE BIOSYNTHESIS PROTEIN WZXC"/>
    <property type="match status" value="1"/>
</dbReference>
<feature type="transmembrane region" description="Helical" evidence="7">
    <location>
        <begin position="43"/>
        <end position="67"/>
    </location>
</feature>
<feature type="transmembrane region" description="Helical" evidence="7">
    <location>
        <begin position="353"/>
        <end position="374"/>
    </location>
</feature>
<dbReference type="CDD" id="cd13127">
    <property type="entry name" value="MATE_tuaB_like"/>
    <property type="match status" value="1"/>
</dbReference>
<reference evidence="8 9" key="1">
    <citation type="journal article" date="2016" name="Nat. Commun.">
        <title>Thousands of microbial genomes shed light on interconnected biogeochemical processes in an aquifer system.</title>
        <authorList>
            <person name="Anantharaman K."/>
            <person name="Brown C.T."/>
            <person name="Hug L.A."/>
            <person name="Sharon I."/>
            <person name="Castelle C.J."/>
            <person name="Probst A.J."/>
            <person name="Thomas B.C."/>
            <person name="Singh A."/>
            <person name="Wilkins M.J."/>
            <person name="Karaoz U."/>
            <person name="Brodie E.L."/>
            <person name="Williams K.H."/>
            <person name="Hubbard S.S."/>
            <person name="Banfield J.F."/>
        </authorList>
    </citation>
    <scope>NUCLEOTIDE SEQUENCE [LARGE SCALE GENOMIC DNA]</scope>
</reference>
<evidence type="ECO:0000313" key="9">
    <source>
        <dbReference type="Proteomes" id="UP000178870"/>
    </source>
</evidence>
<keyword evidence="6 7" id="KW-0472">Membrane</keyword>
<keyword evidence="5 7" id="KW-1133">Transmembrane helix</keyword>
<feature type="transmembrane region" description="Helical" evidence="7">
    <location>
        <begin position="7"/>
        <end position="31"/>
    </location>
</feature>
<dbReference type="PANTHER" id="PTHR30250">
    <property type="entry name" value="PST FAMILY PREDICTED COLANIC ACID TRANSPORTER"/>
    <property type="match status" value="1"/>
</dbReference>
<keyword evidence="3" id="KW-1003">Cell membrane</keyword>
<dbReference type="Pfam" id="PF13440">
    <property type="entry name" value="Polysacc_synt_3"/>
    <property type="match status" value="1"/>
</dbReference>
<organism evidence="8 9">
    <name type="scientific">Candidatus Woesebacteria bacterium RIFCSPHIGHO2_01_FULL_44_21</name>
    <dbReference type="NCBI Taxonomy" id="1802503"/>
    <lineage>
        <taxon>Bacteria</taxon>
        <taxon>Candidatus Woeseibacteriota</taxon>
    </lineage>
</organism>
<feature type="transmembrane region" description="Helical" evidence="7">
    <location>
        <begin position="114"/>
        <end position="133"/>
    </location>
</feature>
<evidence type="ECO:0000256" key="7">
    <source>
        <dbReference type="SAM" id="Phobius"/>
    </source>
</evidence>
<protein>
    <recommendedName>
        <fullName evidence="10">Polysaccharide biosynthesis protein C-terminal domain-containing protein</fullName>
    </recommendedName>
</protein>
<feature type="transmembrane region" description="Helical" evidence="7">
    <location>
        <begin position="171"/>
        <end position="191"/>
    </location>
</feature>
<feature type="transmembrane region" description="Helical" evidence="7">
    <location>
        <begin position="380"/>
        <end position="400"/>
    </location>
</feature>
<evidence type="ECO:0000313" key="8">
    <source>
        <dbReference type="EMBL" id="OGM33240.1"/>
    </source>
</evidence>
<comment type="subcellular location">
    <subcellularLocation>
        <location evidence="1">Cell membrane</location>
        <topology evidence="1">Multi-pass membrane protein</topology>
    </subcellularLocation>
</comment>
<evidence type="ECO:0000256" key="1">
    <source>
        <dbReference type="ARBA" id="ARBA00004651"/>
    </source>
</evidence>
<feature type="transmembrane region" description="Helical" evidence="7">
    <location>
        <begin position="79"/>
        <end position="102"/>
    </location>
</feature>
<comment type="caution">
    <text evidence="8">The sequence shown here is derived from an EMBL/GenBank/DDBJ whole genome shotgun (WGS) entry which is preliminary data.</text>
</comment>
<evidence type="ECO:0000256" key="2">
    <source>
        <dbReference type="ARBA" id="ARBA00007430"/>
    </source>
</evidence>
<evidence type="ECO:0000256" key="5">
    <source>
        <dbReference type="ARBA" id="ARBA00022989"/>
    </source>
</evidence>
<keyword evidence="4 7" id="KW-0812">Transmembrane</keyword>
<dbReference type="AlphaFoldDB" id="A0A1F7Z198"/>
<feature type="transmembrane region" description="Helical" evidence="7">
    <location>
        <begin position="283"/>
        <end position="306"/>
    </location>
</feature>
<evidence type="ECO:0000256" key="6">
    <source>
        <dbReference type="ARBA" id="ARBA00023136"/>
    </source>
</evidence>
<name>A0A1F7Z198_9BACT</name>
<evidence type="ECO:0000256" key="3">
    <source>
        <dbReference type="ARBA" id="ARBA00022475"/>
    </source>
</evidence>
<gene>
    <name evidence="8" type="ORF">A2803_00110</name>
</gene>
<sequence>MGYFRKTLWGVTWVGAFRALTRFIAFVRTIVLARILSPAQFGIFGIASLTITFLEILMETGINVVLVQKKKGINEYLNTAWVVSILRGCLISLILVVLAPFASSFFNSPESRNLVYLISLVSLIRGFINPAIVRFQKELRFGTEFWFRFVVFAVDSGVAVLVSLVTQSSVGIVWGLIAGALLELVMSFVFVSPRPSLEFNSVKLREILSKGKWVTGAGFFQFLFRQGDDGVVGRFLGETSLGIYQVAYKICSMPISEVTDVFGRVMFPTYVKLSIDSHRLRQVFIKITVVIVSVATLLGLTLFVFGEDLIKIFLGEQWLPAVPLVRVLSVFGVIQAVTNSMNSLLLALEKQKYITFVTLVSILGLGVTIVPLTLNYGLTGTVWAPLIGAIVGLPLEIWFVTRALKQKT</sequence>
<evidence type="ECO:0000256" key="4">
    <source>
        <dbReference type="ARBA" id="ARBA00022692"/>
    </source>
</evidence>
<accession>A0A1F7Z198</accession>
<comment type="similarity">
    <text evidence="2">Belongs to the polysaccharide synthase family.</text>
</comment>
<proteinExistence type="inferred from homology"/>
<dbReference type="EMBL" id="MGGP01000005">
    <property type="protein sequence ID" value="OGM33240.1"/>
    <property type="molecule type" value="Genomic_DNA"/>
</dbReference>
<dbReference type="Proteomes" id="UP000178870">
    <property type="component" value="Unassembled WGS sequence"/>
</dbReference>